<comment type="caution">
    <text evidence="2">The sequence shown here is derived from an EMBL/GenBank/DDBJ whole genome shotgun (WGS) entry which is preliminary data.</text>
</comment>
<dbReference type="AlphaFoldDB" id="A0A8H6FIJ6"/>
<protein>
    <submittedName>
        <fullName evidence="2">Uncharacterized protein</fullName>
    </submittedName>
</protein>
<keyword evidence="1" id="KW-0472">Membrane</keyword>
<proteinExistence type="predicted"/>
<sequence>MRSLKVLSRILTSATQTAAAALPNYIGNAVILFIGFISVQAPKFHYAKSLASKLYKDSYAIVDTQDQATLLKGWLAYSALTANGGGPYLASLSETVFCTRDSGYDGYAGIAGNTPADGHQYCNSCLTEGINSGADDIWCQVNDRADGGTATLEDHMYHGGNPKKGPSGMCTVDTQCAGRGWMVGC</sequence>
<feature type="transmembrane region" description="Helical" evidence="1">
    <location>
        <begin position="29"/>
        <end position="46"/>
    </location>
</feature>
<keyword evidence="1" id="KW-0812">Transmembrane</keyword>
<evidence type="ECO:0000313" key="2">
    <source>
        <dbReference type="EMBL" id="KAF6229137.1"/>
    </source>
</evidence>
<gene>
    <name evidence="2" type="ORF">HO133_007252</name>
</gene>
<evidence type="ECO:0000256" key="1">
    <source>
        <dbReference type="SAM" id="Phobius"/>
    </source>
</evidence>
<evidence type="ECO:0000313" key="3">
    <source>
        <dbReference type="Proteomes" id="UP000593566"/>
    </source>
</evidence>
<dbReference type="GeneID" id="59335651"/>
<reference evidence="2 3" key="1">
    <citation type="journal article" date="2020" name="Genomics">
        <title>Complete, high-quality genomes from long-read metagenomic sequencing of two wolf lichen thalli reveals enigmatic genome architecture.</title>
        <authorList>
            <person name="McKenzie S.K."/>
            <person name="Walston R.F."/>
            <person name="Allen J.L."/>
        </authorList>
    </citation>
    <scope>NUCLEOTIDE SEQUENCE [LARGE SCALE GENOMIC DNA]</scope>
    <source>
        <strain evidence="2">WasteWater1</strain>
    </source>
</reference>
<dbReference type="RefSeq" id="XP_037156779.1">
    <property type="nucleotide sequence ID" value="XM_037298144.1"/>
</dbReference>
<dbReference type="EMBL" id="JACCJB010000003">
    <property type="protein sequence ID" value="KAF6229137.1"/>
    <property type="molecule type" value="Genomic_DNA"/>
</dbReference>
<name>A0A8H6FIJ6_9LECA</name>
<organism evidence="2 3">
    <name type="scientific">Letharia lupina</name>
    <dbReference type="NCBI Taxonomy" id="560253"/>
    <lineage>
        <taxon>Eukaryota</taxon>
        <taxon>Fungi</taxon>
        <taxon>Dikarya</taxon>
        <taxon>Ascomycota</taxon>
        <taxon>Pezizomycotina</taxon>
        <taxon>Lecanoromycetes</taxon>
        <taxon>OSLEUM clade</taxon>
        <taxon>Lecanoromycetidae</taxon>
        <taxon>Lecanorales</taxon>
        <taxon>Lecanorineae</taxon>
        <taxon>Parmeliaceae</taxon>
        <taxon>Letharia</taxon>
    </lineage>
</organism>
<dbReference type="Proteomes" id="UP000593566">
    <property type="component" value="Unassembled WGS sequence"/>
</dbReference>
<keyword evidence="1" id="KW-1133">Transmembrane helix</keyword>
<keyword evidence="3" id="KW-1185">Reference proteome</keyword>
<accession>A0A8H6FIJ6</accession>